<evidence type="ECO:0000313" key="9">
    <source>
        <dbReference type="EMBL" id="KAH8381275.1"/>
    </source>
</evidence>
<dbReference type="InterPro" id="IPR002401">
    <property type="entry name" value="Cyt_P450_E_grp-I"/>
</dbReference>
<evidence type="ECO:0000313" key="10">
    <source>
        <dbReference type="Proteomes" id="UP001200034"/>
    </source>
</evidence>
<organism evidence="9 10">
    <name type="scientific">Drosophila rubida</name>
    <dbReference type="NCBI Taxonomy" id="30044"/>
    <lineage>
        <taxon>Eukaryota</taxon>
        <taxon>Metazoa</taxon>
        <taxon>Ecdysozoa</taxon>
        <taxon>Arthropoda</taxon>
        <taxon>Hexapoda</taxon>
        <taxon>Insecta</taxon>
        <taxon>Pterygota</taxon>
        <taxon>Neoptera</taxon>
        <taxon>Endopterygota</taxon>
        <taxon>Diptera</taxon>
        <taxon>Brachycera</taxon>
        <taxon>Muscomorpha</taxon>
        <taxon>Ephydroidea</taxon>
        <taxon>Drosophilidae</taxon>
        <taxon>Drosophila</taxon>
    </lineage>
</organism>
<keyword evidence="3 8" id="KW-0349">Heme</keyword>
<dbReference type="Pfam" id="PF00067">
    <property type="entry name" value="p450"/>
    <property type="match status" value="1"/>
</dbReference>
<keyword evidence="7" id="KW-0503">Monooxygenase</keyword>
<evidence type="ECO:0000256" key="2">
    <source>
        <dbReference type="ARBA" id="ARBA00010617"/>
    </source>
</evidence>
<dbReference type="GO" id="GO:0004497">
    <property type="term" value="F:monooxygenase activity"/>
    <property type="evidence" value="ECO:0007669"/>
    <property type="project" value="UniProtKB-KW"/>
</dbReference>
<proteinExistence type="inferred from homology"/>
<evidence type="ECO:0000256" key="5">
    <source>
        <dbReference type="ARBA" id="ARBA00023002"/>
    </source>
</evidence>
<keyword evidence="6 8" id="KW-0408">Iron</keyword>
<dbReference type="EMBL" id="JAJJHW010000824">
    <property type="protein sequence ID" value="KAH8381275.1"/>
    <property type="molecule type" value="Genomic_DNA"/>
</dbReference>
<sequence>MFTWELCCTLLCVLWFYILWSRRRFYKLIFQIPGPLGYPLIGMAHKLLHKNDVLRQITYYKEKHGPCIFSWLGPMPFLIVSDPQVVQNVFNSPHCINKAIVYNSIKDAMGLGLFSESEPNWSVHRKLINPSFSYKMLVNFIPIFNTETANLVKMVDQFVDCGEKDWIPILYQFTLNTSYRTTIGTDVKANEYTNSKNLCEVVINILGTATDMCFSPWLLSKTVRQLLGRDKQYTKNKLVLTECVREFIETKIKNGRKTPPHSDDNYIFFNLVIDLMNRGILTKKEVEGHTSNMILSALETSVNIVAYTLILLAMFPEYQEKAFEEIRSLFPEAGDFEVTYADTQNMPYMDLILNESMRVLPPVPLVARQTMQDVLLSNGVLIPKGVQIAISIFHLHRDKKIWGEKAETFYPEHFLPQHMEDKHPYSYVPFTKGIRNCIGWRYALISTKVTLAKLLRNYTFTTSFKFEDLHFVEHITLKFEQMPQLAIQRRD</sequence>
<dbReference type="InterPro" id="IPR050196">
    <property type="entry name" value="Cytochrome_P450_Monoox"/>
</dbReference>
<comment type="caution">
    <text evidence="9">The sequence shown here is derived from an EMBL/GenBank/DDBJ whole genome shotgun (WGS) entry which is preliminary data.</text>
</comment>
<evidence type="ECO:0000256" key="4">
    <source>
        <dbReference type="ARBA" id="ARBA00022723"/>
    </source>
</evidence>
<gene>
    <name evidence="9" type="ORF">KR093_001708</name>
</gene>
<evidence type="ECO:0000256" key="8">
    <source>
        <dbReference type="PIRSR" id="PIRSR602401-1"/>
    </source>
</evidence>
<name>A0AAD4K6Y9_9MUSC</name>
<dbReference type="PRINTS" id="PR00463">
    <property type="entry name" value="EP450I"/>
</dbReference>
<dbReference type="Gene3D" id="1.10.630.10">
    <property type="entry name" value="Cytochrome P450"/>
    <property type="match status" value="1"/>
</dbReference>
<accession>A0AAD4K6Y9</accession>
<protein>
    <submittedName>
        <fullName evidence="9">Uncharacterized protein</fullName>
    </submittedName>
</protein>
<comment type="similarity">
    <text evidence="2">Belongs to the cytochrome P450 family.</text>
</comment>
<dbReference type="GO" id="GO:0020037">
    <property type="term" value="F:heme binding"/>
    <property type="evidence" value="ECO:0007669"/>
    <property type="project" value="InterPro"/>
</dbReference>
<evidence type="ECO:0000256" key="6">
    <source>
        <dbReference type="ARBA" id="ARBA00023004"/>
    </source>
</evidence>
<evidence type="ECO:0000256" key="3">
    <source>
        <dbReference type="ARBA" id="ARBA00022617"/>
    </source>
</evidence>
<reference evidence="9" key="1">
    <citation type="journal article" date="2021" name="Mol. Ecol. Resour.">
        <title>Phylogenomic analyses of the genus Drosophila reveals genomic signals of climate adaptation.</title>
        <authorList>
            <person name="Li F."/>
            <person name="Rane R.V."/>
            <person name="Luria V."/>
            <person name="Xiong Z."/>
            <person name="Chen J."/>
            <person name="Li Z."/>
            <person name="Catullo R.A."/>
            <person name="Griffin P.C."/>
            <person name="Schiffer M."/>
            <person name="Pearce S."/>
            <person name="Lee S.F."/>
            <person name="McElroy K."/>
            <person name="Stocker A."/>
            <person name="Shirriffs J."/>
            <person name="Cockerell F."/>
            <person name="Coppin C."/>
            <person name="Sgro C.M."/>
            <person name="Karger A."/>
            <person name="Cain J.W."/>
            <person name="Weber J.A."/>
            <person name="Santpere G."/>
            <person name="Kirschner M.W."/>
            <person name="Hoffmann A.A."/>
            <person name="Oakeshott J.G."/>
            <person name="Zhang G."/>
        </authorList>
    </citation>
    <scope>NUCLEOTIDE SEQUENCE</scope>
    <source>
        <strain evidence="9">BGI-SZ-2011g</strain>
    </source>
</reference>
<comment type="cofactor">
    <cofactor evidence="1 8">
        <name>heme</name>
        <dbReference type="ChEBI" id="CHEBI:30413"/>
    </cofactor>
</comment>
<feature type="binding site" description="axial binding residue" evidence="8">
    <location>
        <position position="437"/>
    </location>
    <ligand>
        <name>heme</name>
        <dbReference type="ChEBI" id="CHEBI:30413"/>
    </ligand>
    <ligandPart>
        <name>Fe</name>
        <dbReference type="ChEBI" id="CHEBI:18248"/>
    </ligandPart>
</feature>
<keyword evidence="4 8" id="KW-0479">Metal-binding</keyword>
<dbReference type="InterPro" id="IPR001128">
    <property type="entry name" value="Cyt_P450"/>
</dbReference>
<dbReference type="AlphaFoldDB" id="A0AAD4K6Y9"/>
<keyword evidence="10" id="KW-1185">Reference proteome</keyword>
<keyword evidence="5" id="KW-0560">Oxidoreductase</keyword>
<dbReference type="GO" id="GO:0016705">
    <property type="term" value="F:oxidoreductase activity, acting on paired donors, with incorporation or reduction of molecular oxygen"/>
    <property type="evidence" value="ECO:0007669"/>
    <property type="project" value="InterPro"/>
</dbReference>
<evidence type="ECO:0000256" key="1">
    <source>
        <dbReference type="ARBA" id="ARBA00001971"/>
    </source>
</evidence>
<dbReference type="GO" id="GO:0005506">
    <property type="term" value="F:iron ion binding"/>
    <property type="evidence" value="ECO:0007669"/>
    <property type="project" value="InterPro"/>
</dbReference>
<dbReference type="InterPro" id="IPR036396">
    <property type="entry name" value="Cyt_P450_sf"/>
</dbReference>
<dbReference type="PANTHER" id="PTHR24291">
    <property type="entry name" value="CYTOCHROME P450 FAMILY 4"/>
    <property type="match status" value="1"/>
</dbReference>
<dbReference type="PANTHER" id="PTHR24291:SF50">
    <property type="entry name" value="BIFUNCTIONAL ALBAFLAVENONE MONOOXYGENASE_TERPENE SYNTHASE"/>
    <property type="match status" value="1"/>
</dbReference>
<evidence type="ECO:0000256" key="7">
    <source>
        <dbReference type="ARBA" id="ARBA00023033"/>
    </source>
</evidence>
<dbReference type="SUPFAM" id="SSF48264">
    <property type="entry name" value="Cytochrome P450"/>
    <property type="match status" value="1"/>
</dbReference>
<dbReference type="PRINTS" id="PR00385">
    <property type="entry name" value="P450"/>
</dbReference>
<dbReference type="Proteomes" id="UP001200034">
    <property type="component" value="Unassembled WGS sequence"/>
</dbReference>